<comment type="caution">
    <text evidence="4">The sequence shown here is derived from an EMBL/GenBank/DDBJ whole genome shotgun (WGS) entry which is preliminary data.</text>
</comment>
<evidence type="ECO:0000256" key="2">
    <source>
        <dbReference type="PROSITE-ProRule" id="PRU00335"/>
    </source>
</evidence>
<keyword evidence="1 2" id="KW-0238">DNA-binding</keyword>
<dbReference type="InterPro" id="IPR009057">
    <property type="entry name" value="Homeodomain-like_sf"/>
</dbReference>
<keyword evidence="5" id="KW-1185">Reference proteome</keyword>
<evidence type="ECO:0000313" key="4">
    <source>
        <dbReference type="EMBL" id="SEP59541.1"/>
    </source>
</evidence>
<dbReference type="SUPFAM" id="SSF46689">
    <property type="entry name" value="Homeodomain-like"/>
    <property type="match status" value="1"/>
</dbReference>
<dbReference type="PANTHER" id="PTHR30055">
    <property type="entry name" value="HTH-TYPE TRANSCRIPTIONAL REGULATOR RUTR"/>
    <property type="match status" value="1"/>
</dbReference>
<evidence type="ECO:0000256" key="1">
    <source>
        <dbReference type="ARBA" id="ARBA00023125"/>
    </source>
</evidence>
<dbReference type="EMBL" id="FOFP01000001">
    <property type="protein sequence ID" value="SEP59541.1"/>
    <property type="molecule type" value="Genomic_DNA"/>
</dbReference>
<evidence type="ECO:0000259" key="3">
    <source>
        <dbReference type="PROSITE" id="PS50977"/>
    </source>
</evidence>
<dbReference type="InterPro" id="IPR050109">
    <property type="entry name" value="HTH-type_TetR-like_transc_reg"/>
</dbReference>
<sequence>MSLRLREDSRRGRRQREMLWAASDIFAAFGHDLANMQMIAESAGVTKATLYAHFGDKAQLFRAVIEYWMEELPEPSLPSAVNGELCTCLDAVAQALLQQSMHPAFLALTNILLRSNWVPQKRWRKRYHPYQAYLEKVLGQSARCRDPGRGAGQFLLLAVGNLDPGTSTPTDQSRIAAAVELFIQAYA</sequence>
<reference evidence="4 5" key="1">
    <citation type="submission" date="2016-10" db="EMBL/GenBank/DDBJ databases">
        <authorList>
            <person name="Varghese N."/>
            <person name="Submissions S."/>
        </authorList>
    </citation>
    <scope>NUCLEOTIDE SEQUENCE [LARGE SCALE GENOMIC DNA]</scope>
    <source>
        <strain evidence="4 5">CIP 109853</strain>
    </source>
</reference>
<feature type="DNA-binding region" description="H-T-H motif" evidence="2">
    <location>
        <begin position="35"/>
        <end position="54"/>
    </location>
</feature>
<feature type="domain" description="HTH tetR-type" evidence="3">
    <location>
        <begin position="12"/>
        <end position="72"/>
    </location>
</feature>
<name>A0ABY1AZR9_9PSED</name>
<organism evidence="4 5">
    <name type="scientific">Pseudomonas cuatrocienegasensis</name>
    <dbReference type="NCBI Taxonomy" id="543360"/>
    <lineage>
        <taxon>Bacteria</taxon>
        <taxon>Pseudomonadati</taxon>
        <taxon>Pseudomonadota</taxon>
        <taxon>Gammaproteobacteria</taxon>
        <taxon>Pseudomonadales</taxon>
        <taxon>Pseudomonadaceae</taxon>
        <taxon>Pseudomonas</taxon>
    </lineage>
</organism>
<gene>
    <name evidence="4" type="ORF">SAMN05216600_10127</name>
</gene>
<protein>
    <submittedName>
        <fullName evidence="4">Transcriptional regulator, TetR family</fullName>
    </submittedName>
</protein>
<dbReference type="Proteomes" id="UP000198512">
    <property type="component" value="Unassembled WGS sequence"/>
</dbReference>
<dbReference type="PRINTS" id="PR00455">
    <property type="entry name" value="HTHTETR"/>
</dbReference>
<dbReference type="Pfam" id="PF00440">
    <property type="entry name" value="TetR_N"/>
    <property type="match status" value="1"/>
</dbReference>
<accession>A0ABY1AZR9</accession>
<dbReference type="PROSITE" id="PS50977">
    <property type="entry name" value="HTH_TETR_2"/>
    <property type="match status" value="1"/>
</dbReference>
<evidence type="ECO:0000313" key="5">
    <source>
        <dbReference type="Proteomes" id="UP000198512"/>
    </source>
</evidence>
<proteinExistence type="predicted"/>
<dbReference type="Gene3D" id="1.10.357.10">
    <property type="entry name" value="Tetracycline Repressor, domain 2"/>
    <property type="match status" value="1"/>
</dbReference>
<dbReference type="InterPro" id="IPR001647">
    <property type="entry name" value="HTH_TetR"/>
</dbReference>
<dbReference type="PANTHER" id="PTHR30055:SF146">
    <property type="entry name" value="HTH-TYPE TRANSCRIPTIONAL DUAL REGULATOR CECR"/>
    <property type="match status" value="1"/>
</dbReference>